<protein>
    <submittedName>
        <fullName evidence="2">Uncharacterized protein</fullName>
    </submittedName>
</protein>
<keyword evidence="1" id="KW-1133">Transmembrane helix</keyword>
<dbReference type="Proteomes" id="UP000019194">
    <property type="component" value="Unassembled WGS sequence"/>
</dbReference>
<evidence type="ECO:0000313" key="3">
    <source>
        <dbReference type="Proteomes" id="UP000019194"/>
    </source>
</evidence>
<keyword evidence="1" id="KW-0812">Transmembrane</keyword>
<feature type="transmembrane region" description="Helical" evidence="1">
    <location>
        <begin position="21"/>
        <end position="41"/>
    </location>
</feature>
<name>A0A7G2IPM0_CITFR</name>
<accession>A0A7G2IPM0</accession>
<evidence type="ECO:0000313" key="2">
    <source>
        <dbReference type="EMBL" id="CDL37264.1"/>
    </source>
</evidence>
<keyword evidence="1" id="KW-0472">Membrane</keyword>
<reference evidence="2 3" key="1">
    <citation type="submission" date="2013-10" db="EMBL/GenBank/DDBJ databases">
        <title>Antibiotic resistance diversity of beta-lactamase producers in the General Hospital Vienna.</title>
        <authorList>
            <person name="Barisic I."/>
            <person name="Mitteregger D."/>
            <person name="Hirschl A.M."/>
            <person name="Noehammer C."/>
            <person name="Wiesinger-Mayr H."/>
        </authorList>
    </citation>
    <scope>NUCLEOTIDE SEQUENCE [LARGE SCALE GENOMIC DNA]</scope>
    <source>
        <strain evidence="2 3">ISC11</strain>
    </source>
</reference>
<comment type="caution">
    <text evidence="2">The sequence shown here is derived from an EMBL/GenBank/DDBJ whole genome shotgun (WGS) entry which is preliminary data.</text>
</comment>
<organism evidence="2 3">
    <name type="scientific">Citrobacter freundii</name>
    <dbReference type="NCBI Taxonomy" id="546"/>
    <lineage>
        <taxon>Bacteria</taxon>
        <taxon>Pseudomonadati</taxon>
        <taxon>Pseudomonadota</taxon>
        <taxon>Gammaproteobacteria</taxon>
        <taxon>Enterobacterales</taxon>
        <taxon>Enterobacteriaceae</taxon>
        <taxon>Citrobacter</taxon>
        <taxon>Citrobacter freundii complex</taxon>
    </lineage>
</organism>
<sequence>MLFLCNFVNSVKTSDTLAPKILVFISIYMIFFIFNFAKVIFSP</sequence>
<evidence type="ECO:0000256" key="1">
    <source>
        <dbReference type="SAM" id="Phobius"/>
    </source>
</evidence>
<dbReference type="AlphaFoldDB" id="A0A7G2IPM0"/>
<proteinExistence type="predicted"/>
<dbReference type="EMBL" id="CBWP010000023">
    <property type="protein sequence ID" value="CDL37264.1"/>
    <property type="molecule type" value="Genomic_DNA"/>
</dbReference>